<dbReference type="AlphaFoldDB" id="A0A1B1YSH5"/>
<dbReference type="PROSITE" id="PS51257">
    <property type="entry name" value="PROKAR_LIPOPROTEIN"/>
    <property type="match status" value="1"/>
</dbReference>
<dbReference type="KEGG" id="gbi:PG2T_05935"/>
<evidence type="ECO:0000313" key="3">
    <source>
        <dbReference type="EMBL" id="ANX03778.1"/>
    </source>
</evidence>
<keyword evidence="4" id="KW-1185">Reference proteome</keyword>
<evidence type="ECO:0000256" key="2">
    <source>
        <dbReference type="SAM" id="SignalP"/>
    </source>
</evidence>
<reference evidence="4" key="1">
    <citation type="submission" date="2016-03" db="EMBL/GenBank/DDBJ databases">
        <title>Complete genome sequence of Solimmundus cernigliae, representing a novel lineage of polycyclic aromatic hydrocarbon degraders within the Gammaproteobacteria.</title>
        <authorList>
            <person name="Singleton D.R."/>
            <person name="Dickey A.N."/>
            <person name="Scholl E.H."/>
            <person name="Wright F.A."/>
            <person name="Aitken M.D."/>
        </authorList>
    </citation>
    <scope>NUCLEOTIDE SEQUENCE [LARGE SCALE GENOMIC DNA]</scope>
    <source>
        <strain evidence="4">TR3.2</strain>
    </source>
</reference>
<evidence type="ECO:0008006" key="5">
    <source>
        <dbReference type="Google" id="ProtNLM"/>
    </source>
</evidence>
<accession>A0A1B1YSH5</accession>
<name>A0A1B1YSH5_9GAMM</name>
<dbReference type="InParanoid" id="A0A1B1YSH5"/>
<dbReference type="EMBL" id="CP014671">
    <property type="protein sequence ID" value="ANX03778.1"/>
    <property type="molecule type" value="Genomic_DNA"/>
</dbReference>
<gene>
    <name evidence="3" type="ORF">PG2T_05935</name>
</gene>
<keyword evidence="2" id="KW-0732">Signal</keyword>
<sequence length="76" mass="7946">MRMSNKPLIILSALACLALAGCSEKGPAEEAGEKVDQAVEQAKDAVEDAGQQGPAEEAGEKIDETVEDMKKDDAAE</sequence>
<evidence type="ECO:0000313" key="4">
    <source>
        <dbReference type="Proteomes" id="UP000092952"/>
    </source>
</evidence>
<feature type="chain" id="PRO_5008532964" description="YtxH domain-containing protein" evidence="2">
    <location>
        <begin position="21"/>
        <end position="76"/>
    </location>
</feature>
<dbReference type="STRING" id="1810504.PG2T_05935"/>
<proteinExistence type="predicted"/>
<evidence type="ECO:0000256" key="1">
    <source>
        <dbReference type="SAM" id="MobiDB-lite"/>
    </source>
</evidence>
<dbReference type="Proteomes" id="UP000092952">
    <property type="component" value="Chromosome"/>
</dbReference>
<feature type="compositionally biased region" description="Basic and acidic residues" evidence="1">
    <location>
        <begin position="26"/>
        <end position="46"/>
    </location>
</feature>
<protein>
    <recommendedName>
        <fullName evidence="5">YtxH domain-containing protein</fullName>
    </recommendedName>
</protein>
<feature type="region of interest" description="Disordered" evidence="1">
    <location>
        <begin position="25"/>
        <end position="76"/>
    </location>
</feature>
<feature type="signal peptide" evidence="2">
    <location>
        <begin position="1"/>
        <end position="20"/>
    </location>
</feature>
<feature type="compositionally biased region" description="Basic and acidic residues" evidence="1">
    <location>
        <begin position="58"/>
        <end position="76"/>
    </location>
</feature>
<organism evidence="3 4">
    <name type="scientific">Immundisolibacter cernigliae</name>
    <dbReference type="NCBI Taxonomy" id="1810504"/>
    <lineage>
        <taxon>Bacteria</taxon>
        <taxon>Pseudomonadati</taxon>
        <taxon>Pseudomonadota</taxon>
        <taxon>Gammaproteobacteria</taxon>
        <taxon>Immundisolibacterales</taxon>
        <taxon>Immundisolibacteraceae</taxon>
        <taxon>Immundisolibacter</taxon>
    </lineage>
</organism>